<dbReference type="OrthoDB" id="9023404at2"/>
<proteinExistence type="predicted"/>
<reference evidence="5" key="2">
    <citation type="submission" date="2012-03" db="EMBL/GenBank/DDBJ databases">
        <title>Genome sequence of the fruiting myxobacterium Corallococcus coralloides DSM 2259.</title>
        <authorList>
            <person name="Huntley S."/>
            <person name="Zhang Y."/>
            <person name="Treuner-Lange A."/>
            <person name="Sensen C.W."/>
            <person name="Sogaard-Andersen L."/>
        </authorList>
    </citation>
    <scope>NUCLEOTIDE SEQUENCE [LARGE SCALE GENOMIC DNA]</scope>
    <source>
        <strain evidence="5">ATCC 25202 / DSM 2259 / NBRC 100086 / M2</strain>
    </source>
</reference>
<dbReference type="Proteomes" id="UP000007587">
    <property type="component" value="Chromosome"/>
</dbReference>
<reference evidence="4 5" key="1">
    <citation type="journal article" date="2012" name="J. Bacteriol.">
        <title>Complete Genome Sequence of the Fruiting Myxobacterium Corallococcus coralloides DSM 2259.</title>
        <authorList>
            <person name="Huntley S."/>
            <person name="Zhang Y."/>
            <person name="Treuner-Lange A."/>
            <person name="Kneip S."/>
            <person name="Sensen C.W."/>
            <person name="Sogaard-Andersen L."/>
        </authorList>
    </citation>
    <scope>NUCLEOTIDE SEQUENCE [LARGE SCALE GENOMIC DNA]</scope>
    <source>
        <strain evidence="5">ATCC 25202 / DSM 2259 / NBRC 100086 / M2</strain>
    </source>
</reference>
<dbReference type="eggNOG" id="COG0236">
    <property type="taxonomic scope" value="Bacteria"/>
</dbReference>
<dbReference type="Pfam" id="PF00550">
    <property type="entry name" value="PP-binding"/>
    <property type="match status" value="1"/>
</dbReference>
<evidence type="ECO:0000313" key="5">
    <source>
        <dbReference type="Proteomes" id="UP000007587"/>
    </source>
</evidence>
<dbReference type="RefSeq" id="WP_014397905.1">
    <property type="nucleotide sequence ID" value="NC_017030.1"/>
</dbReference>
<dbReference type="InterPro" id="IPR036736">
    <property type="entry name" value="ACP-like_sf"/>
</dbReference>
<keyword evidence="5" id="KW-1185">Reference proteome</keyword>
<dbReference type="InterPro" id="IPR009081">
    <property type="entry name" value="PP-bd_ACP"/>
</dbReference>
<name>H8MRD1_CORCM</name>
<dbReference type="EMBL" id="CP003389">
    <property type="protein sequence ID" value="AFE06196.1"/>
    <property type="molecule type" value="Genomic_DNA"/>
</dbReference>
<evidence type="ECO:0000259" key="3">
    <source>
        <dbReference type="PROSITE" id="PS50075"/>
    </source>
</evidence>
<keyword evidence="1" id="KW-0596">Phosphopantetheine</keyword>
<protein>
    <recommendedName>
        <fullName evidence="3">Carrier domain-containing protein</fullName>
    </recommendedName>
</protein>
<dbReference type="SUPFAM" id="SSF47336">
    <property type="entry name" value="ACP-like"/>
    <property type="match status" value="1"/>
</dbReference>
<dbReference type="PROSITE" id="PS50075">
    <property type="entry name" value="CARRIER"/>
    <property type="match status" value="1"/>
</dbReference>
<dbReference type="HOGENOM" id="CLU_157807_0_1_7"/>
<dbReference type="SMART" id="SM00823">
    <property type="entry name" value="PKS_PP"/>
    <property type="match status" value="1"/>
</dbReference>
<dbReference type="InterPro" id="IPR020806">
    <property type="entry name" value="PKS_PP-bd"/>
</dbReference>
<evidence type="ECO:0000256" key="2">
    <source>
        <dbReference type="ARBA" id="ARBA00022553"/>
    </source>
</evidence>
<dbReference type="AlphaFoldDB" id="H8MRD1"/>
<dbReference type="GO" id="GO:0031177">
    <property type="term" value="F:phosphopantetheine binding"/>
    <property type="evidence" value="ECO:0007669"/>
    <property type="project" value="InterPro"/>
</dbReference>
<organism evidence="4 5">
    <name type="scientific">Corallococcus coralloides (strain ATCC 25202 / DSM 2259 / NBRC 100086 / M2)</name>
    <name type="common">Myxococcus coralloides</name>
    <dbReference type="NCBI Taxonomy" id="1144275"/>
    <lineage>
        <taxon>Bacteria</taxon>
        <taxon>Pseudomonadati</taxon>
        <taxon>Myxococcota</taxon>
        <taxon>Myxococcia</taxon>
        <taxon>Myxococcales</taxon>
        <taxon>Cystobacterineae</taxon>
        <taxon>Myxococcaceae</taxon>
        <taxon>Corallococcus</taxon>
    </lineage>
</organism>
<sequence length="94" mass="10142">MEETTTTPGRSREQVENWLVNRIAEVAGLSQDAVDIQSPFVDYRLDSAVAVTVTAEFSRWLGRELPITAFWEYPTIQSLAGAVASDGGAAPSGI</sequence>
<dbReference type="STRING" id="1144275.COCOR_05112"/>
<keyword evidence="2" id="KW-0597">Phosphoprotein</keyword>
<dbReference type="KEGG" id="ccx:COCOR_05112"/>
<feature type="domain" description="Carrier" evidence="3">
    <location>
        <begin position="10"/>
        <end position="87"/>
    </location>
</feature>
<dbReference type="InParanoid" id="H8MRD1"/>
<gene>
    <name evidence="4" type="ordered locus">COCOR_05112</name>
</gene>
<evidence type="ECO:0000256" key="1">
    <source>
        <dbReference type="ARBA" id="ARBA00022450"/>
    </source>
</evidence>
<dbReference type="Gene3D" id="1.10.1200.10">
    <property type="entry name" value="ACP-like"/>
    <property type="match status" value="1"/>
</dbReference>
<accession>H8MRD1</accession>
<evidence type="ECO:0000313" key="4">
    <source>
        <dbReference type="EMBL" id="AFE06196.1"/>
    </source>
</evidence>